<evidence type="ECO:0000313" key="3">
    <source>
        <dbReference type="EMBL" id="GAK57263.1"/>
    </source>
</evidence>
<evidence type="ECO:0000259" key="2">
    <source>
        <dbReference type="Pfam" id="PF13439"/>
    </source>
</evidence>
<evidence type="ECO:0000313" key="4">
    <source>
        <dbReference type="Proteomes" id="UP000030661"/>
    </source>
</evidence>
<dbReference type="Gene3D" id="3.40.50.2000">
    <property type="entry name" value="Glycogen Phosphorylase B"/>
    <property type="match status" value="2"/>
</dbReference>
<dbReference type="Pfam" id="PF00534">
    <property type="entry name" value="Glycos_transf_1"/>
    <property type="match status" value="1"/>
</dbReference>
<name>A0A081BY58_VECG1</name>
<dbReference type="InterPro" id="IPR028098">
    <property type="entry name" value="Glyco_trans_4-like_N"/>
</dbReference>
<dbReference type="eggNOG" id="COG0438">
    <property type="taxonomic scope" value="Bacteria"/>
</dbReference>
<keyword evidence="4" id="KW-1185">Reference proteome</keyword>
<dbReference type="AlphaFoldDB" id="A0A081BY58"/>
<dbReference type="Pfam" id="PF13439">
    <property type="entry name" value="Glyco_transf_4"/>
    <property type="match status" value="1"/>
</dbReference>
<dbReference type="InterPro" id="IPR001296">
    <property type="entry name" value="Glyco_trans_1"/>
</dbReference>
<dbReference type="SUPFAM" id="SSF53756">
    <property type="entry name" value="UDP-Glycosyltransferase/glycogen phosphorylase"/>
    <property type="match status" value="1"/>
</dbReference>
<dbReference type="Proteomes" id="UP000030661">
    <property type="component" value="Unassembled WGS sequence"/>
</dbReference>
<dbReference type="GO" id="GO:0016757">
    <property type="term" value="F:glycosyltransferase activity"/>
    <property type="evidence" value="ECO:0007669"/>
    <property type="project" value="InterPro"/>
</dbReference>
<evidence type="ECO:0000259" key="1">
    <source>
        <dbReference type="Pfam" id="PF00534"/>
    </source>
</evidence>
<proteinExistence type="predicted"/>
<feature type="domain" description="Glycosyltransferase subfamily 4-like N-terminal" evidence="2">
    <location>
        <begin position="16"/>
        <end position="175"/>
    </location>
</feature>
<reference evidence="3" key="1">
    <citation type="journal article" date="2015" name="PeerJ">
        <title>First genomic representation of candidate bacterial phylum KSB3 points to enhanced environmental sensing as a trigger of wastewater bulking.</title>
        <authorList>
            <person name="Sekiguchi Y."/>
            <person name="Ohashi A."/>
            <person name="Parks D.H."/>
            <person name="Yamauchi T."/>
            <person name="Tyson G.W."/>
            <person name="Hugenholtz P."/>
        </authorList>
    </citation>
    <scope>NUCLEOTIDE SEQUENCE [LARGE SCALE GENOMIC DNA]</scope>
</reference>
<dbReference type="PANTHER" id="PTHR12526">
    <property type="entry name" value="GLYCOSYLTRANSFERASE"/>
    <property type="match status" value="1"/>
</dbReference>
<sequence>MTRQRILEFVTYAGIGGTQQMLLEALRYASHANHAKYQYTVCVLLQRDVLNEELSHLNIENFCLNMQGYWDVSVWWKLYRFVKNRQFDLIRTYGLKADLIGRIVGKCAGIPVNITSVRSTDPWRKWYHVFLDRLTSRLTDLYLSNSEAGRMAIHGRERIPLAKIRTISNGIDLEKYTPYHAHIPEISARYREDFQISPTTPVLGIVANLGTMKGHATILEAFPLMRQAFPDLKCVFVGRDDLNGTLQRDVCERKLEQNIICTGIRRDIPELIAMLDVFLLPSLWEGFPMALLEAMAMKRPIVASSVGGIPEMIESGKTGLLIPPQNPEALARAVLFLLKHPEKAAEMGNAAYQRIQRDFYLQTQVARTEDIYEHLIRHKKQGTT</sequence>
<keyword evidence="3" id="KW-0808">Transferase</keyword>
<organism evidence="3">
    <name type="scientific">Vecturithrix granuli</name>
    <dbReference type="NCBI Taxonomy" id="1499967"/>
    <lineage>
        <taxon>Bacteria</taxon>
        <taxon>Candidatus Moduliflexota</taxon>
        <taxon>Candidatus Vecturitrichia</taxon>
        <taxon>Candidatus Vecturitrichales</taxon>
        <taxon>Candidatus Vecturitrichaceae</taxon>
        <taxon>Candidatus Vecturithrix</taxon>
    </lineage>
</organism>
<dbReference type="STRING" id="1499967.U27_04228"/>
<accession>A0A081BY58</accession>
<feature type="domain" description="Glycosyl transferase family 1" evidence="1">
    <location>
        <begin position="190"/>
        <end position="354"/>
    </location>
</feature>
<gene>
    <name evidence="3" type="ORF">U27_04228</name>
</gene>
<dbReference type="EMBL" id="DF820465">
    <property type="protein sequence ID" value="GAK57263.1"/>
    <property type="molecule type" value="Genomic_DNA"/>
</dbReference>
<protein>
    <submittedName>
        <fullName evidence="3">Putative glycosyl transferase, group 1</fullName>
    </submittedName>
</protein>
<dbReference type="HOGENOM" id="CLU_009583_0_3_0"/>